<dbReference type="PANTHER" id="PTHR37421:SF1">
    <property type="entry name" value="UPF0260 PROTEIN YCGN"/>
    <property type="match status" value="1"/>
</dbReference>
<dbReference type="PANTHER" id="PTHR37421">
    <property type="entry name" value="UPF0260 PROTEIN YCGN"/>
    <property type="match status" value="1"/>
</dbReference>
<keyword evidence="2" id="KW-1185">Reference proteome</keyword>
<proteinExistence type="predicted"/>
<dbReference type="InterPro" id="IPR008228">
    <property type="entry name" value="UCP006173"/>
</dbReference>
<protein>
    <submittedName>
        <fullName evidence="1">YcgN family cysteine cluster protein</fullName>
    </submittedName>
</protein>
<name>A0ABY3X6V4_9GAMM</name>
<dbReference type="Pfam" id="PF03692">
    <property type="entry name" value="CxxCxxCC"/>
    <property type="match status" value="1"/>
</dbReference>
<dbReference type="RefSeq" id="WP_242153501.1">
    <property type="nucleotide sequence ID" value="NZ_CP093379.1"/>
</dbReference>
<accession>A0ABY3X6V4</accession>
<evidence type="ECO:0000313" key="2">
    <source>
        <dbReference type="Proteomes" id="UP000829542"/>
    </source>
</evidence>
<dbReference type="EMBL" id="CP093379">
    <property type="protein sequence ID" value="UNM97630.1"/>
    <property type="molecule type" value="Genomic_DNA"/>
</dbReference>
<gene>
    <name evidence="1" type="ORF">MMG00_13560</name>
</gene>
<organism evidence="1 2">
    <name type="scientific">Ignatzschineria rhizosphaerae</name>
    <dbReference type="NCBI Taxonomy" id="2923279"/>
    <lineage>
        <taxon>Bacteria</taxon>
        <taxon>Pseudomonadati</taxon>
        <taxon>Pseudomonadota</taxon>
        <taxon>Gammaproteobacteria</taxon>
        <taxon>Cardiobacteriales</taxon>
        <taxon>Ignatzschineriaceae</taxon>
        <taxon>Ignatzschineria</taxon>
    </lineage>
</organism>
<dbReference type="NCBIfam" id="NF003507">
    <property type="entry name" value="PRK05170.2-5"/>
    <property type="match status" value="1"/>
</dbReference>
<dbReference type="Proteomes" id="UP000829542">
    <property type="component" value="Chromosome"/>
</dbReference>
<sequence length="148" mass="17181">MRENFWELPLAQLTKLEWEALCDGCGLCCINKLEDEESGEILYTNVACNLLDLKSCQCKHYLTRHQYVPECIELSIEDIDTFPWLPKTCAYRLRFENKSLPSWHYLISKDRSKVRKNGLLKGVSLIAESDMSDDLDLEDYIVEVLADL</sequence>
<evidence type="ECO:0000313" key="1">
    <source>
        <dbReference type="EMBL" id="UNM97630.1"/>
    </source>
</evidence>
<dbReference type="NCBIfam" id="NF003501">
    <property type="entry name" value="PRK05170.1-5"/>
    <property type="match status" value="1"/>
</dbReference>
<dbReference type="PIRSF" id="PIRSF006173">
    <property type="entry name" value="UCP006173"/>
    <property type="match status" value="1"/>
</dbReference>
<reference evidence="1 2" key="1">
    <citation type="submission" date="2022-03" db="EMBL/GenBank/DDBJ databases">
        <title>Ignatzschineria rhizosphaerae HR5S32.</title>
        <authorList>
            <person name="Sun J.Q."/>
            <person name="Feng J.Y."/>
        </authorList>
    </citation>
    <scope>NUCLEOTIDE SEQUENCE [LARGE SCALE GENOMIC DNA]</scope>
    <source>
        <strain evidence="1 2">HR5S32</strain>
    </source>
</reference>
<dbReference type="InterPro" id="IPR005358">
    <property type="entry name" value="Puta_zinc/iron-chelating_dom"/>
</dbReference>